<accession>A0A8I0LCI8</accession>
<sequence>MTGHLDEYSFEPEIHSPRELARDELSVIAGEKEGKLLLPHLDLDAYGRDVMRRDNGVLGDYGYLARLDGQPIQAPRQE</sequence>
<comment type="caution">
    <text evidence="1">The sequence shown here is derived from an EMBL/GenBank/DDBJ whole genome shotgun (WGS) entry which is preliminary data.</text>
</comment>
<proteinExistence type="predicted"/>
<dbReference type="Proteomes" id="UP000653002">
    <property type="component" value="Unassembled WGS sequence"/>
</dbReference>
<feature type="non-terminal residue" evidence="1">
    <location>
        <position position="78"/>
    </location>
</feature>
<reference evidence="1" key="1">
    <citation type="submission" date="2020-01" db="EMBL/GenBank/DDBJ databases">
        <authorList>
            <person name="Richard D."/>
        </authorList>
    </citation>
    <scope>NUCLEOTIDE SEQUENCE</scope>
    <source>
        <strain evidence="1">JP541</strain>
    </source>
</reference>
<dbReference type="AlphaFoldDB" id="A0A8I0LCI8"/>
<organism evidence="1 2">
    <name type="scientific">Xanthomonas citri pv. citri</name>
    <dbReference type="NCBI Taxonomy" id="611301"/>
    <lineage>
        <taxon>Bacteria</taxon>
        <taxon>Pseudomonadati</taxon>
        <taxon>Pseudomonadota</taxon>
        <taxon>Gammaproteobacteria</taxon>
        <taxon>Lysobacterales</taxon>
        <taxon>Lysobacteraceae</taxon>
        <taxon>Xanthomonas</taxon>
    </lineage>
</organism>
<dbReference type="EMBL" id="JAABFR010001832">
    <property type="protein sequence ID" value="MBD4338923.1"/>
    <property type="molecule type" value="Genomic_DNA"/>
</dbReference>
<evidence type="ECO:0000313" key="1">
    <source>
        <dbReference type="EMBL" id="MBD4338923.1"/>
    </source>
</evidence>
<name>A0A8I0LCI8_XANCI</name>
<protein>
    <submittedName>
        <fullName evidence="1">Uncharacterized protein</fullName>
    </submittedName>
</protein>
<evidence type="ECO:0000313" key="2">
    <source>
        <dbReference type="Proteomes" id="UP000653002"/>
    </source>
</evidence>
<gene>
    <name evidence="1" type="ORF">GUH15_23290</name>
</gene>